<keyword evidence="7" id="KW-1185">Reference proteome</keyword>
<comment type="cofactor">
    <cofactor evidence="1">
        <name>Zn(2+)</name>
        <dbReference type="ChEBI" id="CHEBI:29105"/>
    </cofactor>
</comment>
<dbReference type="AlphaFoldDB" id="A0A8J6PYG6"/>
<protein>
    <submittedName>
        <fullName evidence="6">Succinylglutamate desuccinylase/aspartoacylase family protein</fullName>
    </submittedName>
</protein>
<dbReference type="Proteomes" id="UP000600588">
    <property type="component" value="Unassembled WGS sequence"/>
</dbReference>
<evidence type="ECO:0000256" key="3">
    <source>
        <dbReference type="ARBA" id="ARBA00022801"/>
    </source>
</evidence>
<accession>A0A8J6PYG6</accession>
<gene>
    <name evidence="6" type="ORF">ICJ83_02800</name>
</gene>
<dbReference type="PANTHER" id="PTHR37326:SF2">
    <property type="entry name" value="SUCCINYLGLUTAMATE DESUCCINYLASE_ASPARTOACYLASE FAMILY PROTEIN"/>
    <property type="match status" value="1"/>
</dbReference>
<dbReference type="Gene3D" id="3.40.630.10">
    <property type="entry name" value="Zn peptidases"/>
    <property type="match status" value="1"/>
</dbReference>
<sequence>MTTTKPDILTILDTRILPGESKEVNFDVANLHTSSPVNVPVIIERAKKPGPVVLFTAGIHGDEVNGVEIVRQLIAKGLNKPKCGTIICIPVINIFGFINLKREFPDGRDLNRVFPGTIDGSLASRVAHKLINEIVPYVDYIIDFHTGGSGRFNAPQIRIAKDNKVLNDLAKVFAAPFVLYSKNLNKSFRNTCFKLGKPMLLFEGGKSFHIDESVTSAGLNGSKRILEHLGMLNLKYKTKKAKSEPVFINESRWIRAHFSGMFRAAIPIGCQVKKGDVLGNITDPYGKLNHEVKATNSGYIINVNEAPIVYQGDALFHISKKLKVKREQHV</sequence>
<dbReference type="CDD" id="cd06251">
    <property type="entry name" value="M14_ASTE_ASPA-like"/>
    <property type="match status" value="1"/>
</dbReference>
<comment type="caution">
    <text evidence="6">The sequence shown here is derived from an EMBL/GenBank/DDBJ whole genome shotgun (WGS) entry which is preliminary data.</text>
</comment>
<evidence type="ECO:0000313" key="7">
    <source>
        <dbReference type="Proteomes" id="UP000600588"/>
    </source>
</evidence>
<evidence type="ECO:0000256" key="1">
    <source>
        <dbReference type="ARBA" id="ARBA00001947"/>
    </source>
</evidence>
<dbReference type="GO" id="GO:0046872">
    <property type="term" value="F:metal ion binding"/>
    <property type="evidence" value="ECO:0007669"/>
    <property type="project" value="UniProtKB-KW"/>
</dbReference>
<feature type="domain" description="Succinylglutamate desuccinylase/Aspartoacylase catalytic" evidence="5">
    <location>
        <begin position="49"/>
        <end position="229"/>
    </location>
</feature>
<dbReference type="InterPro" id="IPR053138">
    <property type="entry name" value="N-alpha-Ac-DABA_deacetylase"/>
</dbReference>
<dbReference type="SUPFAM" id="SSF53187">
    <property type="entry name" value="Zn-dependent exopeptidases"/>
    <property type="match status" value="1"/>
</dbReference>
<reference evidence="6 7" key="1">
    <citation type="submission" date="2020-09" db="EMBL/GenBank/DDBJ databases">
        <title>TT11 complete genome.</title>
        <authorList>
            <person name="Wu Z."/>
        </authorList>
    </citation>
    <scope>NUCLEOTIDE SEQUENCE [LARGE SCALE GENOMIC DNA]</scope>
    <source>
        <strain evidence="6 7">TT11</strain>
    </source>
</reference>
<keyword evidence="3" id="KW-0378">Hydrolase</keyword>
<proteinExistence type="predicted"/>
<dbReference type="EMBL" id="JACVXB010000001">
    <property type="protein sequence ID" value="MBD0831052.1"/>
    <property type="molecule type" value="Genomic_DNA"/>
</dbReference>
<evidence type="ECO:0000313" key="6">
    <source>
        <dbReference type="EMBL" id="MBD0831052.1"/>
    </source>
</evidence>
<evidence type="ECO:0000256" key="4">
    <source>
        <dbReference type="ARBA" id="ARBA00022833"/>
    </source>
</evidence>
<organism evidence="6 7">
    <name type="scientific">Aestuariibaculum sediminum</name>
    <dbReference type="NCBI Taxonomy" id="2770637"/>
    <lineage>
        <taxon>Bacteria</taxon>
        <taxon>Pseudomonadati</taxon>
        <taxon>Bacteroidota</taxon>
        <taxon>Flavobacteriia</taxon>
        <taxon>Flavobacteriales</taxon>
        <taxon>Flavobacteriaceae</taxon>
    </lineage>
</organism>
<dbReference type="PIRSF" id="PIRSF039012">
    <property type="entry name" value="ASP"/>
    <property type="match status" value="1"/>
</dbReference>
<keyword evidence="4" id="KW-0862">Zinc</keyword>
<keyword evidence="2" id="KW-0479">Metal-binding</keyword>
<dbReference type="PANTHER" id="PTHR37326">
    <property type="entry name" value="BLL3975 PROTEIN"/>
    <property type="match status" value="1"/>
</dbReference>
<dbReference type="GO" id="GO:0016811">
    <property type="term" value="F:hydrolase activity, acting on carbon-nitrogen (but not peptide) bonds, in linear amides"/>
    <property type="evidence" value="ECO:0007669"/>
    <property type="project" value="InterPro"/>
</dbReference>
<dbReference type="InterPro" id="IPR055438">
    <property type="entry name" value="AstE_AspA_cat"/>
</dbReference>
<evidence type="ECO:0000259" key="5">
    <source>
        <dbReference type="Pfam" id="PF24827"/>
    </source>
</evidence>
<dbReference type="InterPro" id="IPR043795">
    <property type="entry name" value="N-alpha-Ac-DABA-like"/>
</dbReference>
<evidence type="ECO:0000256" key="2">
    <source>
        <dbReference type="ARBA" id="ARBA00022723"/>
    </source>
</evidence>
<dbReference type="GO" id="GO:0016788">
    <property type="term" value="F:hydrolase activity, acting on ester bonds"/>
    <property type="evidence" value="ECO:0007669"/>
    <property type="project" value="InterPro"/>
</dbReference>
<dbReference type="Pfam" id="PF24827">
    <property type="entry name" value="AstE_AspA_cat"/>
    <property type="match status" value="1"/>
</dbReference>
<dbReference type="RefSeq" id="WP_188228831.1">
    <property type="nucleotide sequence ID" value="NZ_JACVXB010000001.1"/>
</dbReference>
<name>A0A8J6PYG6_9FLAO</name>